<dbReference type="PANTHER" id="PTHR15665">
    <property type="entry name" value="ASTEROID PROTEIN"/>
    <property type="match status" value="1"/>
</dbReference>
<feature type="region of interest" description="Disordered" evidence="2">
    <location>
        <begin position="784"/>
        <end position="812"/>
    </location>
</feature>
<proteinExistence type="inferred from homology"/>
<dbReference type="AlphaFoldDB" id="A0A409XG72"/>
<dbReference type="OrthoDB" id="25987at2759"/>
<feature type="compositionally biased region" description="Polar residues" evidence="2">
    <location>
        <begin position="801"/>
        <end position="812"/>
    </location>
</feature>
<comment type="caution">
    <text evidence="3">The sequence shown here is derived from an EMBL/GenBank/DDBJ whole genome shotgun (WGS) entry which is preliminary data.</text>
</comment>
<dbReference type="InParanoid" id="A0A409XG72"/>
<protein>
    <recommendedName>
        <fullName evidence="5">Asteroid domain-containing protein</fullName>
    </recommendedName>
</protein>
<evidence type="ECO:0000256" key="2">
    <source>
        <dbReference type="SAM" id="MobiDB-lite"/>
    </source>
</evidence>
<name>A0A409XG72_PSICY</name>
<keyword evidence="4" id="KW-1185">Reference proteome</keyword>
<dbReference type="SUPFAM" id="SSF88723">
    <property type="entry name" value="PIN domain-like"/>
    <property type="match status" value="1"/>
</dbReference>
<reference evidence="3 4" key="1">
    <citation type="journal article" date="2018" name="Evol. Lett.">
        <title>Horizontal gene cluster transfer increased hallucinogenic mushroom diversity.</title>
        <authorList>
            <person name="Reynolds H.T."/>
            <person name="Vijayakumar V."/>
            <person name="Gluck-Thaler E."/>
            <person name="Korotkin H.B."/>
            <person name="Matheny P.B."/>
            <person name="Slot J.C."/>
        </authorList>
    </citation>
    <scope>NUCLEOTIDE SEQUENCE [LARGE SCALE GENOMIC DNA]</scope>
    <source>
        <strain evidence="3 4">2631</strain>
    </source>
</reference>
<feature type="region of interest" description="Disordered" evidence="2">
    <location>
        <begin position="497"/>
        <end position="518"/>
    </location>
</feature>
<dbReference type="PANTHER" id="PTHR15665:SF1">
    <property type="entry name" value="PROTEIN ASTEROID HOMOLOG 1"/>
    <property type="match status" value="1"/>
</dbReference>
<evidence type="ECO:0000256" key="1">
    <source>
        <dbReference type="ARBA" id="ARBA00007398"/>
    </source>
</evidence>
<organism evidence="3 4">
    <name type="scientific">Psilocybe cyanescens</name>
    <dbReference type="NCBI Taxonomy" id="93625"/>
    <lineage>
        <taxon>Eukaryota</taxon>
        <taxon>Fungi</taxon>
        <taxon>Dikarya</taxon>
        <taxon>Basidiomycota</taxon>
        <taxon>Agaricomycotina</taxon>
        <taxon>Agaricomycetes</taxon>
        <taxon>Agaricomycetidae</taxon>
        <taxon>Agaricales</taxon>
        <taxon>Agaricineae</taxon>
        <taxon>Strophariaceae</taxon>
        <taxon>Psilocybe</taxon>
    </lineage>
</organism>
<dbReference type="InterPro" id="IPR026832">
    <property type="entry name" value="Asteroid"/>
</dbReference>
<gene>
    <name evidence="3" type="ORF">CVT25_008159</name>
</gene>
<dbReference type="InterPro" id="IPR029060">
    <property type="entry name" value="PIN-like_dom_sf"/>
</dbReference>
<evidence type="ECO:0000313" key="3">
    <source>
        <dbReference type="EMBL" id="PPQ89782.1"/>
    </source>
</evidence>
<dbReference type="EMBL" id="NHYD01001825">
    <property type="protein sequence ID" value="PPQ89782.1"/>
    <property type="molecule type" value="Genomic_DNA"/>
</dbReference>
<dbReference type="Proteomes" id="UP000283269">
    <property type="component" value="Unassembled WGS sequence"/>
</dbReference>
<dbReference type="STRING" id="93625.A0A409XG72"/>
<accession>A0A409XG72</accession>
<evidence type="ECO:0000313" key="4">
    <source>
        <dbReference type="Proteomes" id="UP000283269"/>
    </source>
</evidence>
<sequence>MGVHGLTTYLREKRRLLSTTTTVSASSKTPVPVVVDGWSFIYDLYQSSNLPWVYGGEYTGFVRLVQVVVESWIKAGLEVHFVFDGPCPDLKFATVVSRLGQSHVLPAQLFFRTSAVSRCTGRFLNENRILPPLAYSVCIYALETVRKATPALEIHFADEEGDPYAVELAGRLEGYVIGNDSDFVILNSEGYRGYIPLDELVWQMSLLEVITPMNEDEDDFQTVRKPKAKKKVPQHLQHAVGLLPPENAEELSLSLTSYSPQSLANHLNIPVTLLPLFGALVGNDFSKESESTPRKIQAMFFERNLSLSQRIDKVANILRNVVSPGTSQRKAKHPVGSVMDLIDRTVNSLLDRHTATMGSGEIEAIIDKIVNATLQYAIPKYEGELVGHRSLWPTSVCALHTPETCPILQIISHNVVRQAEVSDQADPDLLEARSQLLDAYRNGLLSPKTMDVLNTGSSWPRLFLENPDLETVARSIGKPIREWVYAVLQDSVGLPVTEAADDSTGDNASVPPESGDDEDDLIDVIESDDENDEQNFIHPDFLAPLKGELDRLHSEDEATEPPSSIISHRTLSTNPPTVTEYLRRGSRIASEAIVIKSISDLLSSINLVEYADADAPPLILRSYEDRFTVFLRILNSDVPSVRSLSPDLITSVLALRWVVSTLHSRWQETGSKDREKERWTKNEARCLLSTFSSLHDTSSADTRSNALPPIEDRNIQLTAQIIMALESIEQLSQSLLLLQRVPGNAYQLSGKVFHRLLTGTVPALATPLPSDIWAAVEEGLPGSFQDERAKRQKKPKVAKTPTISSATTGQWANSKNKGLFSMLGDLED</sequence>
<dbReference type="Gene3D" id="3.40.50.1010">
    <property type="entry name" value="5'-nuclease"/>
    <property type="match status" value="1"/>
</dbReference>
<evidence type="ECO:0008006" key="5">
    <source>
        <dbReference type="Google" id="ProtNLM"/>
    </source>
</evidence>
<comment type="similarity">
    <text evidence="1">Belongs to the asteroid family.</text>
</comment>